<feature type="transmembrane region" description="Helical" evidence="8">
    <location>
        <begin position="53"/>
        <end position="75"/>
    </location>
</feature>
<dbReference type="GO" id="GO:0004930">
    <property type="term" value="F:G protein-coupled receptor activity"/>
    <property type="evidence" value="ECO:0007669"/>
    <property type="project" value="UniProtKB-KW"/>
</dbReference>
<dbReference type="PROSITE" id="PS50262">
    <property type="entry name" value="G_PROTEIN_RECEP_F1_2"/>
    <property type="match status" value="1"/>
</dbReference>
<dbReference type="SUPFAM" id="SSF81321">
    <property type="entry name" value="Family A G protein-coupled receptor-like"/>
    <property type="match status" value="1"/>
</dbReference>
<dbReference type="Pfam" id="PF00001">
    <property type="entry name" value="7tm_1"/>
    <property type="match status" value="1"/>
</dbReference>
<keyword evidence="7" id="KW-0807">Transducer</keyword>
<dbReference type="InterPro" id="IPR000276">
    <property type="entry name" value="GPCR_Rhodpsn"/>
</dbReference>
<dbReference type="GO" id="GO:0005886">
    <property type="term" value="C:plasma membrane"/>
    <property type="evidence" value="ECO:0007669"/>
    <property type="project" value="TreeGrafter"/>
</dbReference>
<dbReference type="OrthoDB" id="10021141at2759"/>
<protein>
    <recommendedName>
        <fullName evidence="9">G-protein coupled receptors family 1 profile domain-containing protein</fullName>
    </recommendedName>
</protein>
<dbReference type="InterPro" id="IPR017452">
    <property type="entry name" value="GPCR_Rhodpsn_7TM"/>
</dbReference>
<evidence type="ECO:0000256" key="1">
    <source>
        <dbReference type="ARBA" id="ARBA00004141"/>
    </source>
</evidence>
<comment type="caution">
    <text evidence="10">The sequence shown here is derived from an EMBL/GenBank/DDBJ whole genome shotgun (WGS) entry which is preliminary data.</text>
</comment>
<feature type="domain" description="G-protein coupled receptors family 1 profile" evidence="9">
    <location>
        <begin position="33"/>
        <end position="299"/>
    </location>
</feature>
<feature type="transmembrane region" description="Helical" evidence="8">
    <location>
        <begin position="236"/>
        <end position="259"/>
    </location>
</feature>
<evidence type="ECO:0000259" key="9">
    <source>
        <dbReference type="PROSITE" id="PS50262"/>
    </source>
</evidence>
<evidence type="ECO:0000256" key="6">
    <source>
        <dbReference type="ARBA" id="ARBA00023170"/>
    </source>
</evidence>
<evidence type="ECO:0000313" key="10">
    <source>
        <dbReference type="EMBL" id="CAF1222683.1"/>
    </source>
</evidence>
<comment type="subcellular location">
    <subcellularLocation>
        <location evidence="1">Membrane</location>
        <topology evidence="1">Multi-pass membrane protein</topology>
    </subcellularLocation>
</comment>
<sequence>MSDSENLKLNLTIIATQLTRYLSIFILVCGTIGNVLNLIVLLQRSLRSNPCSIYFISSSISSLVALYSGLITRILDTYGLDPTRNSSIQCKIRSFLLFWSFTISTWLIALASVDRYLISCQNVQRRRLSSLKIAYYLIAIVIVFSILIYAEIFYCNDANLLTPPLPCYTKNYPCRLYNDFTFALIFVVIPCLLMCIFGYLTILNIRKLHRSVVPTSGIRTKNSKDTRNIKKSDRQLIQMLLIQVLLLTMFTLPIAIQRLYATLTINTVKSQLSLTIENFLFQLLLSFTFISMSIPFYVYLLTGTIFRQRLIALFHNLVAVHRVQLETSTIYNNN</sequence>
<feature type="transmembrane region" description="Helical" evidence="8">
    <location>
        <begin position="20"/>
        <end position="41"/>
    </location>
</feature>
<feature type="transmembrane region" description="Helical" evidence="8">
    <location>
        <begin position="95"/>
        <end position="113"/>
    </location>
</feature>
<evidence type="ECO:0000313" key="12">
    <source>
        <dbReference type="Proteomes" id="UP000663829"/>
    </source>
</evidence>
<keyword evidence="6" id="KW-0675">Receptor</keyword>
<proteinExistence type="predicted"/>
<dbReference type="Proteomes" id="UP000663829">
    <property type="component" value="Unassembled WGS sequence"/>
</dbReference>
<evidence type="ECO:0000256" key="4">
    <source>
        <dbReference type="ARBA" id="ARBA00023040"/>
    </source>
</evidence>
<feature type="transmembrane region" description="Helical" evidence="8">
    <location>
        <begin position="133"/>
        <end position="154"/>
    </location>
</feature>
<gene>
    <name evidence="10" type="ORF">GPM918_LOCUS24768</name>
    <name evidence="11" type="ORF">SRO942_LOCUS24771</name>
</gene>
<evidence type="ECO:0000256" key="5">
    <source>
        <dbReference type="ARBA" id="ARBA00023136"/>
    </source>
</evidence>
<organism evidence="10 12">
    <name type="scientific">Didymodactylos carnosus</name>
    <dbReference type="NCBI Taxonomy" id="1234261"/>
    <lineage>
        <taxon>Eukaryota</taxon>
        <taxon>Metazoa</taxon>
        <taxon>Spiralia</taxon>
        <taxon>Gnathifera</taxon>
        <taxon>Rotifera</taxon>
        <taxon>Eurotatoria</taxon>
        <taxon>Bdelloidea</taxon>
        <taxon>Philodinida</taxon>
        <taxon>Philodinidae</taxon>
        <taxon>Didymodactylos</taxon>
    </lineage>
</organism>
<dbReference type="PANTHER" id="PTHR24243:SF230">
    <property type="entry name" value="G-PROTEIN COUPLED RECEPTORS FAMILY 1 PROFILE DOMAIN-CONTAINING PROTEIN"/>
    <property type="match status" value="1"/>
</dbReference>
<dbReference type="PANTHER" id="PTHR24243">
    <property type="entry name" value="G-PROTEIN COUPLED RECEPTOR"/>
    <property type="match status" value="1"/>
</dbReference>
<dbReference type="Gene3D" id="1.20.1070.10">
    <property type="entry name" value="Rhodopsin 7-helix transmembrane proteins"/>
    <property type="match status" value="1"/>
</dbReference>
<evidence type="ECO:0000313" key="11">
    <source>
        <dbReference type="EMBL" id="CAF3985929.1"/>
    </source>
</evidence>
<keyword evidence="4" id="KW-0297">G-protein coupled receptor</keyword>
<feature type="transmembrane region" description="Helical" evidence="8">
    <location>
        <begin position="180"/>
        <end position="202"/>
    </location>
</feature>
<evidence type="ECO:0000256" key="3">
    <source>
        <dbReference type="ARBA" id="ARBA00022989"/>
    </source>
</evidence>
<keyword evidence="2 8" id="KW-0812">Transmembrane</keyword>
<dbReference type="AlphaFoldDB" id="A0A814XYV2"/>
<keyword evidence="12" id="KW-1185">Reference proteome</keyword>
<keyword evidence="5 8" id="KW-0472">Membrane</keyword>
<keyword evidence="3 8" id="KW-1133">Transmembrane helix</keyword>
<evidence type="ECO:0000256" key="2">
    <source>
        <dbReference type="ARBA" id="ARBA00022692"/>
    </source>
</evidence>
<feature type="transmembrane region" description="Helical" evidence="8">
    <location>
        <begin position="279"/>
        <end position="300"/>
    </location>
</feature>
<name>A0A814XYV2_9BILA</name>
<accession>A0A814XYV2</accession>
<evidence type="ECO:0000256" key="8">
    <source>
        <dbReference type="SAM" id="Phobius"/>
    </source>
</evidence>
<dbReference type="EMBL" id="CAJOBC010009362">
    <property type="protein sequence ID" value="CAF3985929.1"/>
    <property type="molecule type" value="Genomic_DNA"/>
</dbReference>
<dbReference type="EMBL" id="CAJNOQ010009359">
    <property type="protein sequence ID" value="CAF1222683.1"/>
    <property type="molecule type" value="Genomic_DNA"/>
</dbReference>
<dbReference type="Proteomes" id="UP000681722">
    <property type="component" value="Unassembled WGS sequence"/>
</dbReference>
<reference evidence="10" key="1">
    <citation type="submission" date="2021-02" db="EMBL/GenBank/DDBJ databases">
        <authorList>
            <person name="Nowell W R."/>
        </authorList>
    </citation>
    <scope>NUCLEOTIDE SEQUENCE</scope>
</reference>
<evidence type="ECO:0000256" key="7">
    <source>
        <dbReference type="ARBA" id="ARBA00023224"/>
    </source>
</evidence>